<keyword evidence="5" id="KW-0547">Nucleotide-binding</keyword>
<dbReference type="GO" id="GO:0009252">
    <property type="term" value="P:peptidoglycan biosynthetic process"/>
    <property type="evidence" value="ECO:0007669"/>
    <property type="project" value="UniProtKB-UniPathway"/>
</dbReference>
<dbReference type="GO" id="GO:0005737">
    <property type="term" value="C:cytoplasm"/>
    <property type="evidence" value="ECO:0007669"/>
    <property type="project" value="UniProtKB-SubCell"/>
</dbReference>
<reference evidence="10 11" key="1">
    <citation type="submission" date="2017-09" db="EMBL/GenBank/DDBJ databases">
        <title>Depth-based differentiation of microbial function through sediment-hosted aquifers and enrichment of novel symbionts in the deep terrestrial subsurface.</title>
        <authorList>
            <person name="Probst A.J."/>
            <person name="Ladd B."/>
            <person name="Jarett J.K."/>
            <person name="Geller-Mcgrath D.E."/>
            <person name="Sieber C.M."/>
            <person name="Emerson J.B."/>
            <person name="Anantharaman K."/>
            <person name="Thomas B.C."/>
            <person name="Malmstrom R."/>
            <person name="Stieglmeier M."/>
            <person name="Klingl A."/>
            <person name="Woyke T."/>
            <person name="Ryan C.M."/>
            <person name="Banfield J.F."/>
        </authorList>
    </citation>
    <scope>NUCLEOTIDE SEQUENCE [LARGE SCALE GENOMIC DNA]</scope>
    <source>
        <strain evidence="10">CG10_big_fil_rev_8_21_14_0_10_49_38</strain>
    </source>
</reference>
<dbReference type="InterPro" id="IPR004101">
    <property type="entry name" value="Mur_ligase_C"/>
</dbReference>
<dbReference type="AlphaFoldDB" id="A0A2H0RJE4"/>
<sequence>MIANYQQFFKGQKITMLGLGLLGRGIGTAIFLAKNGADLLITDLKTEAQLAEAIAKIKKEVGPERFKQIKFVLGEHRLEDFKNRDLVIKAAGVPLNSPLVAEAKKNKIPVAMDASLFAELVRAIYPERSRRTGVKIVGVTGTRGKSTVTHLLYEILIASRGLPLRGSQRGVLGKPQVFLGGNVRGLATLPLLAKVRSGDIVVMELDSWQLQGFGEAGISPQVAVFTNLMPDHQNYYGSTKLTTGGTSMERYFADKANIYRWQKAGDCLIAGPEVSKLIKRKSKQVLSQMIMPDADVVPKSWQLKLLGEHNRLNVALAVTAARALEVPEKVIKLAVEKFAGVPGRLEFVREIKKVKYYNDTTSTVPEATIAGLKALAKFKSKIILIGGGNDKALDYRQYGKMVPTYLKQLILLPGAGTDKIKQVLPKNFKSKITNAVSMPDAVKRASALAQAGDIVLLSPGATSFGPPPGGFKNEFDRGDQFVTAVNKLK</sequence>
<dbReference type="InterPro" id="IPR013221">
    <property type="entry name" value="Mur_ligase_cen"/>
</dbReference>
<dbReference type="GO" id="GO:0071555">
    <property type="term" value="P:cell wall organization"/>
    <property type="evidence" value="ECO:0007669"/>
    <property type="project" value="UniProtKB-KW"/>
</dbReference>
<dbReference type="GO" id="GO:0051301">
    <property type="term" value="P:cell division"/>
    <property type="evidence" value="ECO:0007669"/>
    <property type="project" value="UniProtKB-KW"/>
</dbReference>
<comment type="catalytic activity">
    <reaction evidence="7">
        <text>UDP-N-acetyl-alpha-D-muramoyl-L-alanine + D-glutamate + ATP = UDP-N-acetyl-alpha-D-muramoyl-L-alanyl-D-glutamate + ADP + phosphate + H(+)</text>
        <dbReference type="Rhea" id="RHEA:16429"/>
        <dbReference type="ChEBI" id="CHEBI:15378"/>
        <dbReference type="ChEBI" id="CHEBI:29986"/>
        <dbReference type="ChEBI" id="CHEBI:30616"/>
        <dbReference type="ChEBI" id="CHEBI:43474"/>
        <dbReference type="ChEBI" id="CHEBI:83898"/>
        <dbReference type="ChEBI" id="CHEBI:83900"/>
        <dbReference type="ChEBI" id="CHEBI:456216"/>
        <dbReference type="EC" id="6.3.2.9"/>
    </reaction>
</comment>
<dbReference type="SUPFAM" id="SSF53623">
    <property type="entry name" value="MurD-like peptide ligases, catalytic domain"/>
    <property type="match status" value="1"/>
</dbReference>
<name>A0A2H0RJE4_9BACT</name>
<accession>A0A2H0RJE4</accession>
<keyword evidence="7" id="KW-0133">Cell shape</keyword>
<dbReference type="InterPro" id="IPR036565">
    <property type="entry name" value="Mur-like_cat_sf"/>
</dbReference>
<keyword evidence="7" id="KW-0961">Cell wall biogenesis/degradation</keyword>
<dbReference type="GO" id="GO:0008764">
    <property type="term" value="F:UDP-N-acetylmuramoylalanine-D-glutamate ligase activity"/>
    <property type="evidence" value="ECO:0007669"/>
    <property type="project" value="UniProtKB-EC"/>
</dbReference>
<feature type="domain" description="Mur ligase C-terminal" evidence="8">
    <location>
        <begin position="343"/>
        <end position="459"/>
    </location>
</feature>
<evidence type="ECO:0000259" key="9">
    <source>
        <dbReference type="Pfam" id="PF08245"/>
    </source>
</evidence>
<dbReference type="SUPFAM" id="SSF51984">
    <property type="entry name" value="MurCD N-terminal domain"/>
    <property type="match status" value="1"/>
</dbReference>
<dbReference type="GO" id="GO:0008360">
    <property type="term" value="P:regulation of cell shape"/>
    <property type="evidence" value="ECO:0007669"/>
    <property type="project" value="UniProtKB-KW"/>
</dbReference>
<keyword evidence="7" id="KW-0132">Cell division</keyword>
<dbReference type="EMBL" id="PCYK01000012">
    <property type="protein sequence ID" value="PIR46124.1"/>
    <property type="molecule type" value="Genomic_DNA"/>
</dbReference>
<evidence type="ECO:0000256" key="2">
    <source>
        <dbReference type="ARBA" id="ARBA00004752"/>
    </source>
</evidence>
<proteinExistence type="predicted"/>
<dbReference type="Pfam" id="PF02875">
    <property type="entry name" value="Mur_ligase_C"/>
    <property type="match status" value="1"/>
</dbReference>
<dbReference type="Gene3D" id="3.40.1190.10">
    <property type="entry name" value="Mur-like, catalytic domain"/>
    <property type="match status" value="1"/>
</dbReference>
<comment type="subcellular location">
    <subcellularLocation>
        <location evidence="1 7">Cytoplasm</location>
    </subcellularLocation>
</comment>
<organism evidence="10 11">
    <name type="scientific">Candidatus Vogelbacteria bacterium CG10_big_fil_rev_8_21_14_0_10_49_38</name>
    <dbReference type="NCBI Taxonomy" id="1975043"/>
    <lineage>
        <taxon>Bacteria</taxon>
        <taxon>Candidatus Vogeliibacteriota</taxon>
    </lineage>
</organism>
<dbReference type="GO" id="GO:0005524">
    <property type="term" value="F:ATP binding"/>
    <property type="evidence" value="ECO:0007669"/>
    <property type="project" value="UniProtKB-KW"/>
</dbReference>
<dbReference type="InterPro" id="IPR036615">
    <property type="entry name" value="Mur_ligase_C_dom_sf"/>
</dbReference>
<keyword evidence="6" id="KW-0067">ATP-binding</keyword>
<dbReference type="NCBIfam" id="TIGR01087">
    <property type="entry name" value="murD"/>
    <property type="match status" value="1"/>
</dbReference>
<dbReference type="Proteomes" id="UP000230431">
    <property type="component" value="Unassembled WGS sequence"/>
</dbReference>
<evidence type="ECO:0000256" key="5">
    <source>
        <dbReference type="ARBA" id="ARBA00022741"/>
    </source>
</evidence>
<comment type="function">
    <text evidence="7">Cell wall formation. Catalyzes the addition of glutamate to the nucleotide precursor UDP-N-acetylmuramoyl-L-alanine (UMA).</text>
</comment>
<dbReference type="SUPFAM" id="SSF53244">
    <property type="entry name" value="MurD-like peptide ligases, peptide-binding domain"/>
    <property type="match status" value="1"/>
</dbReference>
<dbReference type="Gene3D" id="3.40.50.720">
    <property type="entry name" value="NAD(P)-binding Rossmann-like Domain"/>
    <property type="match status" value="1"/>
</dbReference>
<evidence type="ECO:0000313" key="10">
    <source>
        <dbReference type="EMBL" id="PIR46124.1"/>
    </source>
</evidence>
<keyword evidence="3" id="KW-0963">Cytoplasm</keyword>
<dbReference type="Gene3D" id="3.90.190.20">
    <property type="entry name" value="Mur ligase, C-terminal domain"/>
    <property type="match status" value="1"/>
</dbReference>
<evidence type="ECO:0000256" key="7">
    <source>
        <dbReference type="RuleBase" id="RU003664"/>
    </source>
</evidence>
<dbReference type="InterPro" id="IPR005762">
    <property type="entry name" value="MurD"/>
</dbReference>
<dbReference type="UniPathway" id="UPA00219"/>
<keyword evidence="7" id="KW-0131">Cell cycle</keyword>
<dbReference type="PANTHER" id="PTHR43692">
    <property type="entry name" value="UDP-N-ACETYLMURAMOYLALANINE--D-GLUTAMATE LIGASE"/>
    <property type="match status" value="1"/>
</dbReference>
<gene>
    <name evidence="10" type="primary">murD</name>
    <name evidence="10" type="ORF">COV08_01760</name>
</gene>
<keyword evidence="4 10" id="KW-0436">Ligase</keyword>
<evidence type="ECO:0000256" key="6">
    <source>
        <dbReference type="ARBA" id="ARBA00022840"/>
    </source>
</evidence>
<dbReference type="Pfam" id="PF08245">
    <property type="entry name" value="Mur_ligase_M"/>
    <property type="match status" value="1"/>
</dbReference>
<dbReference type="EC" id="6.3.2.9" evidence="7"/>
<comment type="caution">
    <text evidence="10">The sequence shown here is derived from an EMBL/GenBank/DDBJ whole genome shotgun (WGS) entry which is preliminary data.</text>
</comment>
<evidence type="ECO:0000313" key="11">
    <source>
        <dbReference type="Proteomes" id="UP000230431"/>
    </source>
</evidence>
<feature type="domain" description="Mur ligase central" evidence="9">
    <location>
        <begin position="139"/>
        <end position="281"/>
    </location>
</feature>
<evidence type="ECO:0000256" key="3">
    <source>
        <dbReference type="ARBA" id="ARBA00022490"/>
    </source>
</evidence>
<evidence type="ECO:0000256" key="1">
    <source>
        <dbReference type="ARBA" id="ARBA00004496"/>
    </source>
</evidence>
<keyword evidence="7" id="KW-0573">Peptidoglycan synthesis</keyword>
<comment type="pathway">
    <text evidence="2 7">Cell wall biogenesis; peptidoglycan biosynthesis.</text>
</comment>
<evidence type="ECO:0000256" key="4">
    <source>
        <dbReference type="ARBA" id="ARBA00022598"/>
    </source>
</evidence>
<protein>
    <recommendedName>
        <fullName evidence="7">UDP-N-acetylmuramoylalanine--D-glutamate ligase</fullName>
        <ecNumber evidence="7">6.3.2.9</ecNumber>
    </recommendedName>
</protein>
<evidence type="ECO:0000259" key="8">
    <source>
        <dbReference type="Pfam" id="PF02875"/>
    </source>
</evidence>
<dbReference type="PANTHER" id="PTHR43692:SF1">
    <property type="entry name" value="UDP-N-ACETYLMURAMOYLALANINE--D-GLUTAMATE LIGASE"/>
    <property type="match status" value="1"/>
</dbReference>